<sequence>MLGIDYLLNSRVMFWFLVALILSINVVVLIGVFLAYRRLDYMERLLNKCSLVIFHSQFWGNSPRGRMMRLSAVAVAVLLPTWNLKRGVIDWQQVQEFPRSLKNLFRGIYFVIVVVFMCGVVFWLRK</sequence>
<keyword evidence="3" id="KW-1185">Reference proteome</keyword>
<dbReference type="RefSeq" id="WP_247408701.1">
    <property type="nucleotide sequence ID" value="NZ_JAKNRV010000661.1"/>
</dbReference>
<dbReference type="Proteomes" id="UP001317085">
    <property type="component" value="Unassembled WGS sequence"/>
</dbReference>
<gene>
    <name evidence="2" type="ORF">L9Z73_30630</name>
</gene>
<dbReference type="EMBL" id="JAKNRV010000661">
    <property type="protein sequence ID" value="MCK1788501.1"/>
    <property type="molecule type" value="Genomic_DNA"/>
</dbReference>
<accession>A0ABT0ESS8</accession>
<comment type="caution">
    <text evidence="2">The sequence shown here is derived from an EMBL/GenBank/DDBJ whole genome shotgun (WGS) entry which is preliminary data.</text>
</comment>
<feature type="transmembrane region" description="Helical" evidence="1">
    <location>
        <begin position="12"/>
        <end position="36"/>
    </location>
</feature>
<keyword evidence="1" id="KW-1133">Transmembrane helix</keyword>
<organism evidence="2 3">
    <name type="scientific">Pseudomonas emilianonis</name>
    <dbReference type="NCBI Taxonomy" id="2915812"/>
    <lineage>
        <taxon>Bacteria</taxon>
        <taxon>Pseudomonadati</taxon>
        <taxon>Pseudomonadota</taxon>
        <taxon>Gammaproteobacteria</taxon>
        <taxon>Pseudomonadales</taxon>
        <taxon>Pseudomonadaceae</taxon>
        <taxon>Pseudomonas</taxon>
    </lineage>
</organism>
<keyword evidence="1" id="KW-0472">Membrane</keyword>
<feature type="transmembrane region" description="Helical" evidence="1">
    <location>
        <begin position="104"/>
        <end position="124"/>
    </location>
</feature>
<reference evidence="2 3" key="1">
    <citation type="submission" date="2022-02" db="EMBL/GenBank/DDBJ databases">
        <title>Comparative genomics of the first Antarctic Pseudomonas spp. capable of biotransforming 2,4,6-Trinitrotoluene.</title>
        <authorList>
            <person name="Cabrera M.A."/>
            <person name="Marquez S.L."/>
            <person name="Perez-Donoso J.M."/>
        </authorList>
    </citation>
    <scope>NUCLEOTIDE SEQUENCE [LARGE SCALE GENOMIC DNA]</scope>
    <source>
        <strain evidence="2 3">TNT11</strain>
    </source>
</reference>
<name>A0ABT0ESS8_9PSED</name>
<evidence type="ECO:0000313" key="3">
    <source>
        <dbReference type="Proteomes" id="UP001317085"/>
    </source>
</evidence>
<protein>
    <submittedName>
        <fullName evidence="2">Uncharacterized protein</fullName>
    </submittedName>
</protein>
<evidence type="ECO:0000256" key="1">
    <source>
        <dbReference type="SAM" id="Phobius"/>
    </source>
</evidence>
<proteinExistence type="predicted"/>
<keyword evidence="1" id="KW-0812">Transmembrane</keyword>
<evidence type="ECO:0000313" key="2">
    <source>
        <dbReference type="EMBL" id="MCK1788501.1"/>
    </source>
</evidence>